<feature type="transmembrane region" description="Helical" evidence="2">
    <location>
        <begin position="15"/>
        <end position="37"/>
    </location>
</feature>
<evidence type="ECO:0000256" key="1">
    <source>
        <dbReference type="SAM" id="MobiDB-lite"/>
    </source>
</evidence>
<evidence type="ECO:0000313" key="4">
    <source>
        <dbReference type="Proteomes" id="UP001201463"/>
    </source>
</evidence>
<keyword evidence="2" id="KW-1133">Transmembrane helix</keyword>
<gene>
    <name evidence="3" type="ORF">LXT12_01950</name>
</gene>
<keyword evidence="2" id="KW-0812">Transmembrane</keyword>
<feature type="region of interest" description="Disordered" evidence="1">
    <location>
        <begin position="49"/>
        <end position="75"/>
    </location>
</feature>
<dbReference type="EMBL" id="JAJTWT010000001">
    <property type="protein sequence ID" value="MCE4536022.1"/>
    <property type="molecule type" value="Genomic_DNA"/>
</dbReference>
<keyword evidence="4" id="KW-1185">Reference proteome</keyword>
<reference evidence="3 4" key="1">
    <citation type="submission" date="2021-12" db="EMBL/GenBank/DDBJ databases">
        <title>Genome seq of p7.</title>
        <authorList>
            <person name="Seo T."/>
        </authorList>
    </citation>
    <scope>NUCLEOTIDE SEQUENCE [LARGE SCALE GENOMIC DNA]</scope>
    <source>
        <strain evidence="3 4">P7</strain>
    </source>
</reference>
<protein>
    <submittedName>
        <fullName evidence="3">Heme exporter protein CcmD</fullName>
    </submittedName>
</protein>
<evidence type="ECO:0000256" key="2">
    <source>
        <dbReference type="SAM" id="Phobius"/>
    </source>
</evidence>
<accession>A0ABS8XAN8</accession>
<organism evidence="3 4">
    <name type="scientific">Pelomonas caseinilytica</name>
    <dbReference type="NCBI Taxonomy" id="2906763"/>
    <lineage>
        <taxon>Bacteria</taxon>
        <taxon>Pseudomonadati</taxon>
        <taxon>Pseudomonadota</taxon>
        <taxon>Betaproteobacteria</taxon>
        <taxon>Burkholderiales</taxon>
        <taxon>Sphaerotilaceae</taxon>
        <taxon>Roseateles</taxon>
    </lineage>
</organism>
<dbReference type="RefSeq" id="WP_233388926.1">
    <property type="nucleotide sequence ID" value="NZ_JAJTWT010000001.1"/>
</dbReference>
<comment type="caution">
    <text evidence="3">The sequence shown here is derived from an EMBL/GenBank/DDBJ whole genome shotgun (WGS) entry which is preliminary data.</text>
</comment>
<dbReference type="Proteomes" id="UP001201463">
    <property type="component" value="Unassembled WGS sequence"/>
</dbReference>
<proteinExistence type="predicted"/>
<keyword evidence="2" id="KW-0472">Membrane</keyword>
<name>A0ABS8XAN8_9BURK</name>
<evidence type="ECO:0000313" key="3">
    <source>
        <dbReference type="EMBL" id="MCE4536022.1"/>
    </source>
</evidence>
<sequence length="75" mass="8480">MNPSPLTELLHLHGYGIYVWPAYAAMLAGMLAEPWLIHRRMARARALARQQWRTTEPDDDGASAWGPTRAPQELP</sequence>